<reference evidence="15 16" key="1">
    <citation type="journal article" date="2022" name="Nat. Ecol. Evol.">
        <title>A masculinizing supergene underlies an exaggerated male reproductive morph in a spider.</title>
        <authorList>
            <person name="Hendrickx F."/>
            <person name="De Corte Z."/>
            <person name="Sonet G."/>
            <person name="Van Belleghem S.M."/>
            <person name="Kostlbacher S."/>
            <person name="Vangestel C."/>
        </authorList>
    </citation>
    <scope>NUCLEOTIDE SEQUENCE [LARGE SCALE GENOMIC DNA]</scope>
    <source>
        <strain evidence="15">W744_W776</strain>
    </source>
</reference>
<evidence type="ECO:0000256" key="3">
    <source>
        <dbReference type="ARBA" id="ARBA00011881"/>
    </source>
</evidence>
<evidence type="ECO:0000256" key="6">
    <source>
        <dbReference type="ARBA" id="ARBA00023239"/>
    </source>
</evidence>
<keyword evidence="6 12" id="KW-0456">Lyase</keyword>
<dbReference type="PIRSF" id="PIRSF001365">
    <property type="entry name" value="DHDPS"/>
    <property type="match status" value="1"/>
</dbReference>
<dbReference type="GO" id="GO:0008700">
    <property type="term" value="F:(R,S)-4-hydroxy-2-oxoglutarate aldolase activity"/>
    <property type="evidence" value="ECO:0007669"/>
    <property type="project" value="UniProtKB-EC"/>
</dbReference>
<evidence type="ECO:0000256" key="4">
    <source>
        <dbReference type="ARBA" id="ARBA00012215"/>
    </source>
</evidence>
<dbReference type="PANTHER" id="PTHR12128:SF66">
    <property type="entry name" value="4-HYDROXY-2-OXOGLUTARATE ALDOLASE, MITOCHONDRIAL"/>
    <property type="match status" value="1"/>
</dbReference>
<dbReference type="GO" id="GO:0005739">
    <property type="term" value="C:mitochondrion"/>
    <property type="evidence" value="ECO:0007669"/>
    <property type="project" value="TreeGrafter"/>
</dbReference>
<feature type="active site" description="Schiff-base intermediate with substrate" evidence="13">
    <location>
        <position position="205"/>
    </location>
</feature>
<comment type="catalytic activity">
    <reaction evidence="10">
        <text>(4R)-4-hydroxy-2-oxoglutarate = glyoxylate + pyruvate</text>
        <dbReference type="Rhea" id="RHEA:30687"/>
        <dbReference type="ChEBI" id="CHEBI:15361"/>
        <dbReference type="ChEBI" id="CHEBI:36655"/>
        <dbReference type="ChEBI" id="CHEBI:62213"/>
        <dbReference type="EC" id="4.1.3.16"/>
    </reaction>
</comment>
<keyword evidence="7" id="KW-0704">Schiff base</keyword>
<evidence type="ECO:0000313" key="16">
    <source>
        <dbReference type="Proteomes" id="UP000827092"/>
    </source>
</evidence>
<comment type="caution">
    <text evidence="15">The sequence shown here is derived from an EMBL/GenBank/DDBJ whole genome shotgun (WGS) entry which is preliminary data.</text>
</comment>
<accession>A0AAV6VLM6</accession>
<dbReference type="CDD" id="cd00408">
    <property type="entry name" value="DHDPS-like"/>
    <property type="match status" value="1"/>
</dbReference>
<dbReference type="AlphaFoldDB" id="A0AAV6VLM6"/>
<evidence type="ECO:0000256" key="1">
    <source>
        <dbReference type="ARBA" id="ARBA00002577"/>
    </source>
</evidence>
<evidence type="ECO:0000256" key="12">
    <source>
        <dbReference type="PIRNR" id="PIRNR001365"/>
    </source>
</evidence>
<evidence type="ECO:0000256" key="9">
    <source>
        <dbReference type="ARBA" id="ARBA00032879"/>
    </source>
</evidence>
<dbReference type="InterPro" id="IPR013785">
    <property type="entry name" value="Aldolase_TIM"/>
</dbReference>
<dbReference type="EMBL" id="JAFNEN010000062">
    <property type="protein sequence ID" value="KAG8196955.1"/>
    <property type="molecule type" value="Genomic_DNA"/>
</dbReference>
<dbReference type="GO" id="GO:0008840">
    <property type="term" value="F:4-hydroxy-tetrahydrodipicolinate synthase activity"/>
    <property type="evidence" value="ECO:0007669"/>
    <property type="project" value="TreeGrafter"/>
</dbReference>
<protein>
    <recommendedName>
        <fullName evidence="5">4-hydroxy-2-oxoglutarate aldolase, mitochondrial</fullName>
        <ecNumber evidence="4">4.1.3.16</ecNumber>
    </recommendedName>
    <alternativeName>
        <fullName evidence="9">Dihydrodipicolinate synthase-like</fullName>
    </alternativeName>
    <alternativeName>
        <fullName evidence="8">Probable 2-keto-4-hydroxyglutarate aldolase</fullName>
    </alternativeName>
</protein>
<evidence type="ECO:0000256" key="5">
    <source>
        <dbReference type="ARBA" id="ARBA00018425"/>
    </source>
</evidence>
<evidence type="ECO:0000256" key="10">
    <source>
        <dbReference type="ARBA" id="ARBA00033610"/>
    </source>
</evidence>
<evidence type="ECO:0000256" key="13">
    <source>
        <dbReference type="PIRSR" id="PIRSR001365-1"/>
    </source>
</evidence>
<dbReference type="PANTHER" id="PTHR12128">
    <property type="entry name" value="DIHYDRODIPICOLINATE SYNTHASE"/>
    <property type="match status" value="1"/>
</dbReference>
<evidence type="ECO:0000256" key="8">
    <source>
        <dbReference type="ARBA" id="ARBA00030874"/>
    </source>
</evidence>
<evidence type="ECO:0000256" key="11">
    <source>
        <dbReference type="ARBA" id="ARBA00033613"/>
    </source>
</evidence>
<dbReference type="PROSITE" id="PS00666">
    <property type="entry name" value="DHDPS_2"/>
    <property type="match status" value="1"/>
</dbReference>
<dbReference type="InterPro" id="IPR020625">
    <property type="entry name" value="Schiff_base-form_aldolases_AS"/>
</dbReference>
<evidence type="ECO:0000256" key="7">
    <source>
        <dbReference type="ARBA" id="ARBA00023270"/>
    </source>
</evidence>
<dbReference type="GO" id="GO:0009436">
    <property type="term" value="P:glyoxylate catabolic process"/>
    <property type="evidence" value="ECO:0007669"/>
    <property type="project" value="TreeGrafter"/>
</dbReference>
<gene>
    <name evidence="15" type="ORF">JTE90_009014</name>
</gene>
<feature type="binding site" evidence="14">
    <location>
        <position position="248"/>
    </location>
    <ligand>
        <name>pyruvate</name>
        <dbReference type="ChEBI" id="CHEBI:15361"/>
    </ligand>
</feature>
<comment type="similarity">
    <text evidence="2 12">Belongs to the DapA family.</text>
</comment>
<dbReference type="Gene3D" id="3.20.20.70">
    <property type="entry name" value="Aldolase class I"/>
    <property type="match status" value="1"/>
</dbReference>
<organism evidence="15 16">
    <name type="scientific">Oedothorax gibbosus</name>
    <dbReference type="NCBI Taxonomy" id="931172"/>
    <lineage>
        <taxon>Eukaryota</taxon>
        <taxon>Metazoa</taxon>
        <taxon>Ecdysozoa</taxon>
        <taxon>Arthropoda</taxon>
        <taxon>Chelicerata</taxon>
        <taxon>Arachnida</taxon>
        <taxon>Araneae</taxon>
        <taxon>Araneomorphae</taxon>
        <taxon>Entelegynae</taxon>
        <taxon>Araneoidea</taxon>
        <taxon>Linyphiidae</taxon>
        <taxon>Erigoninae</taxon>
        <taxon>Oedothorax</taxon>
    </lineage>
</organism>
<dbReference type="SMART" id="SM01130">
    <property type="entry name" value="DHDPS"/>
    <property type="match status" value="1"/>
</dbReference>
<evidence type="ECO:0000256" key="14">
    <source>
        <dbReference type="PIRSR" id="PIRSR001365-2"/>
    </source>
</evidence>
<dbReference type="Pfam" id="PF00701">
    <property type="entry name" value="DHDPS"/>
    <property type="match status" value="1"/>
</dbReference>
<feature type="binding site" evidence="14">
    <location>
        <position position="87"/>
    </location>
    <ligand>
        <name>pyruvate</name>
        <dbReference type="ChEBI" id="CHEBI:15361"/>
    </ligand>
</feature>
<dbReference type="PRINTS" id="PR00146">
    <property type="entry name" value="DHPICSNTHASE"/>
</dbReference>
<dbReference type="InterPro" id="IPR002220">
    <property type="entry name" value="DapA-like"/>
</dbReference>
<proteinExistence type="inferred from homology"/>
<evidence type="ECO:0000256" key="2">
    <source>
        <dbReference type="ARBA" id="ARBA00007592"/>
    </source>
</evidence>
<evidence type="ECO:0000313" key="15">
    <source>
        <dbReference type="EMBL" id="KAG8196955.1"/>
    </source>
</evidence>
<comment type="function">
    <text evidence="1">Catalyzes the final step in the metabolic pathway of hydroxyproline.</text>
</comment>
<dbReference type="EC" id="4.1.3.16" evidence="4"/>
<keyword evidence="16" id="KW-1185">Reference proteome</keyword>
<dbReference type="SUPFAM" id="SSF51569">
    <property type="entry name" value="Aldolase"/>
    <property type="match status" value="1"/>
</dbReference>
<sequence>MFRNLINVYFLKNNGKFFIRKSVGLKTLHFFTHRLSSSKSALDISGIYPPIITTFDGDGKISTPKLEKNLQKWQSIPFKGYVVLGSTGEFPFLSEKEKVNLVKFVRNASAPEKLIIAGSGCESTSNTIELTNKMADVGADAVLVVSPFFYKGKMTEDTLYEHYTKVADSSKIPVILYSVPPNTNIDLSASLIAKLADHPNIIGLKDSGGDITKIGLVVHKTKGKNFQVIAGSAGFLYSAVCVGCVGGVLALANPLGEACCRLFRLASEGKHEEARSLQHRLIGPNLMVTKIFGIPGVKAAMDLLGYDGGICRSPLKQLSTNEIEILKSEFKSNGFL</sequence>
<name>A0AAV6VLM6_9ARAC</name>
<dbReference type="Proteomes" id="UP000827092">
    <property type="component" value="Unassembled WGS sequence"/>
</dbReference>
<comment type="catalytic activity">
    <reaction evidence="11">
        <text>(4S)-4-hydroxy-2-oxoglutarate = glyoxylate + pyruvate</text>
        <dbReference type="Rhea" id="RHEA:35639"/>
        <dbReference type="ChEBI" id="CHEBI:15361"/>
        <dbReference type="ChEBI" id="CHEBI:36655"/>
        <dbReference type="ChEBI" id="CHEBI:71685"/>
        <dbReference type="EC" id="4.1.3.16"/>
    </reaction>
</comment>
<comment type="subunit">
    <text evidence="3">Homotetramer.</text>
</comment>
<feature type="active site" description="Proton donor/acceptor" evidence="13">
    <location>
        <position position="177"/>
    </location>
</feature>